<sequence length="87" mass="10038">MTTDSEKNELEDAIFCPHCNEPVLIEKLNCMIFRHGIMKDSLKQMDPHCPKEECERLFSQGLIYGCGKPFKIIVDGSEIRVEICDYI</sequence>
<protein>
    <submittedName>
        <fullName evidence="1">Uncharacterized protein</fullName>
    </submittedName>
</protein>
<evidence type="ECO:0000313" key="1">
    <source>
        <dbReference type="EMBL" id="QHT78352.1"/>
    </source>
</evidence>
<name>A0A6C0HCJ4_9ZZZZ</name>
<proteinExistence type="predicted"/>
<dbReference type="EMBL" id="MN739930">
    <property type="protein sequence ID" value="QHT78352.1"/>
    <property type="molecule type" value="Genomic_DNA"/>
</dbReference>
<accession>A0A6C0HCJ4</accession>
<reference evidence="1" key="1">
    <citation type="journal article" date="2020" name="Nature">
        <title>Giant virus diversity and host interactions through global metagenomics.</title>
        <authorList>
            <person name="Schulz F."/>
            <person name="Roux S."/>
            <person name="Paez-Espino D."/>
            <person name="Jungbluth S."/>
            <person name="Walsh D.A."/>
            <person name="Denef V.J."/>
            <person name="McMahon K.D."/>
            <person name="Konstantinidis K.T."/>
            <person name="Eloe-Fadrosh E.A."/>
            <person name="Kyrpides N.C."/>
            <person name="Woyke T."/>
        </authorList>
    </citation>
    <scope>NUCLEOTIDE SEQUENCE</scope>
    <source>
        <strain evidence="1">GVMAG-M-3300023179-91</strain>
    </source>
</reference>
<dbReference type="AlphaFoldDB" id="A0A6C0HCJ4"/>
<organism evidence="1">
    <name type="scientific">viral metagenome</name>
    <dbReference type="NCBI Taxonomy" id="1070528"/>
    <lineage>
        <taxon>unclassified sequences</taxon>
        <taxon>metagenomes</taxon>
        <taxon>organismal metagenomes</taxon>
    </lineage>
</organism>